<organism evidence="1">
    <name type="scientific">human gut metagenome</name>
    <dbReference type="NCBI Taxonomy" id="408170"/>
    <lineage>
        <taxon>unclassified sequences</taxon>
        <taxon>metagenomes</taxon>
        <taxon>organismal metagenomes</taxon>
    </lineage>
</organism>
<dbReference type="InterPro" id="IPR025738">
    <property type="entry name" value="BatD"/>
</dbReference>
<dbReference type="Pfam" id="PF13584">
    <property type="entry name" value="BatD"/>
    <property type="match status" value="1"/>
</dbReference>
<proteinExistence type="predicted"/>
<name>K1SGS8_9ZZZZ</name>
<gene>
    <name evidence="1" type="ORF">LEA_19797</name>
</gene>
<evidence type="ECO:0000313" key="1">
    <source>
        <dbReference type="EMBL" id="EKC46551.1"/>
    </source>
</evidence>
<comment type="caution">
    <text evidence="1">The sequence shown here is derived from an EMBL/GenBank/DDBJ whole genome shotgun (WGS) entry which is preliminary data.</text>
</comment>
<sequence>MKHIGWFIIIWAMLLGFSLQLKAQHISVSAPTHVAAGENFRVAYTINTRDVEEFRLGGVGEGLEVIAGPYTSSQSSYQMINGHTSSSSSVTYYLYALRS</sequence>
<accession>K1SGS8</accession>
<dbReference type="EMBL" id="AJWY01013601">
    <property type="protein sequence ID" value="EKC46551.1"/>
    <property type="molecule type" value="Genomic_DNA"/>
</dbReference>
<reference evidence="1" key="1">
    <citation type="journal article" date="2013" name="Environ. Microbiol.">
        <title>Microbiota from the distal guts of lean and obese adolescents exhibit partial functional redundancy besides clear differences in community structure.</title>
        <authorList>
            <person name="Ferrer M."/>
            <person name="Ruiz A."/>
            <person name="Lanza F."/>
            <person name="Haange S.B."/>
            <person name="Oberbach A."/>
            <person name="Till H."/>
            <person name="Bargiela R."/>
            <person name="Campoy C."/>
            <person name="Segura M.T."/>
            <person name="Richter M."/>
            <person name="von Bergen M."/>
            <person name="Seifert J."/>
            <person name="Suarez A."/>
        </authorList>
    </citation>
    <scope>NUCLEOTIDE SEQUENCE</scope>
</reference>
<dbReference type="AlphaFoldDB" id="K1SGS8"/>
<protein>
    <submittedName>
        <fullName evidence="1">BatD protein</fullName>
    </submittedName>
</protein>